<dbReference type="Gene3D" id="3.40.390.10">
    <property type="entry name" value="Collagenase (Catalytic Domain)"/>
    <property type="match status" value="1"/>
</dbReference>
<evidence type="ECO:0000256" key="5">
    <source>
        <dbReference type="ARBA" id="ARBA00022801"/>
    </source>
</evidence>
<dbReference type="Pfam" id="PF05572">
    <property type="entry name" value="Peptidase_M43"/>
    <property type="match status" value="1"/>
</dbReference>
<dbReference type="GO" id="GO:0006508">
    <property type="term" value="P:proteolysis"/>
    <property type="evidence" value="ECO:0007669"/>
    <property type="project" value="UniProtKB-KW"/>
</dbReference>
<keyword evidence="4" id="KW-0732">Signal</keyword>
<evidence type="ECO:0000256" key="9">
    <source>
        <dbReference type="SAM" id="MobiDB-lite"/>
    </source>
</evidence>
<reference evidence="11 12" key="1">
    <citation type="journal article" date="2009" name="Stand. Genomic Sci.">
        <title>Complete genome sequence of Stackebrandtia nassauensis type strain (LLR-40K-21).</title>
        <authorList>
            <person name="Munk C."/>
            <person name="Lapidus A."/>
            <person name="Copeland A."/>
            <person name="Jando M."/>
            <person name="Mayilraj S."/>
            <person name="Glavina Del Rio T."/>
            <person name="Nolan M."/>
            <person name="Chen F."/>
            <person name="Lucas S."/>
            <person name="Tice H."/>
            <person name="Cheng J.F."/>
            <person name="Han C."/>
            <person name="Detter J.C."/>
            <person name="Bruce D."/>
            <person name="Goodwin L."/>
            <person name="Chain P."/>
            <person name="Pitluck S."/>
            <person name="Goker M."/>
            <person name="Ovchinikova G."/>
            <person name="Pati A."/>
            <person name="Ivanova N."/>
            <person name="Mavromatis K."/>
            <person name="Chen A."/>
            <person name="Palaniappan K."/>
            <person name="Land M."/>
            <person name="Hauser L."/>
            <person name="Chang Y.J."/>
            <person name="Jeffries C.D."/>
            <person name="Bristow J."/>
            <person name="Eisen J.A."/>
            <person name="Markowitz V."/>
            <person name="Hugenholtz P."/>
            <person name="Kyrpides N.C."/>
            <person name="Klenk H.P."/>
        </authorList>
    </citation>
    <scope>NUCLEOTIDE SEQUENCE [LARGE SCALE GENOMIC DNA]</scope>
    <source>
        <strain evidence="12">DSM 44728 / CIP 108903 / NRRL B-16338 / NBRC 102104 / LLR-40K-21</strain>
    </source>
</reference>
<dbReference type="PANTHER" id="PTHR47466">
    <property type="match status" value="1"/>
</dbReference>
<feature type="domain" description="Peptidase M43 pregnancy-associated plasma-A" evidence="10">
    <location>
        <begin position="153"/>
        <end position="297"/>
    </location>
</feature>
<dbReference type="STRING" id="446470.Snas_2377"/>
<evidence type="ECO:0000256" key="1">
    <source>
        <dbReference type="ARBA" id="ARBA00008721"/>
    </source>
</evidence>
<evidence type="ECO:0000256" key="2">
    <source>
        <dbReference type="ARBA" id="ARBA00022670"/>
    </source>
</evidence>
<evidence type="ECO:0000256" key="3">
    <source>
        <dbReference type="ARBA" id="ARBA00022723"/>
    </source>
</evidence>
<evidence type="ECO:0000256" key="8">
    <source>
        <dbReference type="ARBA" id="ARBA00023157"/>
    </source>
</evidence>
<evidence type="ECO:0000256" key="4">
    <source>
        <dbReference type="ARBA" id="ARBA00022729"/>
    </source>
</evidence>
<keyword evidence="5" id="KW-0378">Hydrolase</keyword>
<dbReference type="InterPro" id="IPR008754">
    <property type="entry name" value="Peptidase_M43"/>
</dbReference>
<keyword evidence="6" id="KW-0862">Zinc</keyword>
<keyword evidence="7" id="KW-0482">Metalloprotease</keyword>
<organism evidence="11 12">
    <name type="scientific">Stackebrandtia nassauensis (strain DSM 44728 / CIP 108903 / NRRL B-16338 / NBRC 102104 / LLR-40K-21)</name>
    <dbReference type="NCBI Taxonomy" id="446470"/>
    <lineage>
        <taxon>Bacteria</taxon>
        <taxon>Bacillati</taxon>
        <taxon>Actinomycetota</taxon>
        <taxon>Actinomycetes</taxon>
        <taxon>Glycomycetales</taxon>
        <taxon>Glycomycetaceae</taxon>
        <taxon>Stackebrandtia</taxon>
    </lineage>
</organism>
<sequence length="311" mass="34059">MYEPNTLTPGTNWCASMSVHHRLLDTDSDYATARRDIEDSAFEWIRSRRARRDNVITIPVVVHVVWHDRSENISNGQIHSQIEVLNNDFRKKNKDIDTVPKVWQDITADVGLEFALATHDPQGIATTGINRVETRAESFGAEDDVKSSATGGADAWPADRYLNIWVCRLRGGLLGYAQFPGGPPATDGVVITHRGFGANGTATAPFDQGRTCVHEIGHWLNLRHIWGDDGEGCSGDDFVDDTPNQGGPSSGVPLYPSVSCDNGPHGDMFMNFMDYSNDAVTVMFTQGQAARMDACLESARSSFLEPEATAS</sequence>
<gene>
    <name evidence="11" type="ordered locus">Snas_2377</name>
</gene>
<dbReference type="RefSeq" id="WP_013017633.1">
    <property type="nucleotide sequence ID" value="NC_013947.1"/>
</dbReference>
<evidence type="ECO:0000256" key="7">
    <source>
        <dbReference type="ARBA" id="ARBA00023049"/>
    </source>
</evidence>
<dbReference type="KEGG" id="sna:Snas_2377"/>
<dbReference type="InterPro" id="IPR024079">
    <property type="entry name" value="MetalloPept_cat_dom_sf"/>
</dbReference>
<protein>
    <recommendedName>
        <fullName evidence="10">Peptidase M43 pregnancy-associated plasma-A domain-containing protein</fullName>
    </recommendedName>
</protein>
<evidence type="ECO:0000256" key="6">
    <source>
        <dbReference type="ARBA" id="ARBA00022833"/>
    </source>
</evidence>
<dbReference type="GO" id="GO:0046872">
    <property type="term" value="F:metal ion binding"/>
    <property type="evidence" value="ECO:0007669"/>
    <property type="project" value="UniProtKB-KW"/>
</dbReference>
<keyword evidence="8" id="KW-1015">Disulfide bond</keyword>
<name>D3Q4N2_STANL</name>
<dbReference type="GO" id="GO:0008237">
    <property type="term" value="F:metallopeptidase activity"/>
    <property type="evidence" value="ECO:0007669"/>
    <property type="project" value="UniProtKB-KW"/>
</dbReference>
<keyword evidence="2" id="KW-0645">Protease</keyword>
<dbReference type="SUPFAM" id="SSF55486">
    <property type="entry name" value="Metalloproteases ('zincins'), catalytic domain"/>
    <property type="match status" value="1"/>
</dbReference>
<dbReference type="CDD" id="cd04275">
    <property type="entry name" value="ZnMc_pappalysin_like"/>
    <property type="match status" value="1"/>
</dbReference>
<evidence type="ECO:0000313" key="11">
    <source>
        <dbReference type="EMBL" id="ADD42062.1"/>
    </source>
</evidence>
<dbReference type="HOGENOM" id="CLU_011684_0_0_11"/>
<comment type="similarity">
    <text evidence="1">Belongs to the peptidase M43B family.</text>
</comment>
<keyword evidence="3" id="KW-0479">Metal-binding</keyword>
<evidence type="ECO:0000259" key="10">
    <source>
        <dbReference type="Pfam" id="PF05572"/>
    </source>
</evidence>
<proteinExistence type="inferred from homology"/>
<keyword evidence="12" id="KW-1185">Reference proteome</keyword>
<feature type="region of interest" description="Disordered" evidence="9">
    <location>
        <begin position="234"/>
        <end position="255"/>
    </location>
</feature>
<evidence type="ECO:0000313" key="12">
    <source>
        <dbReference type="Proteomes" id="UP000000844"/>
    </source>
</evidence>
<accession>D3Q4N2</accession>
<dbReference type="eggNOG" id="COG3291">
    <property type="taxonomic scope" value="Bacteria"/>
</dbReference>
<dbReference type="MEROPS" id="M43.009"/>
<dbReference type="EMBL" id="CP001778">
    <property type="protein sequence ID" value="ADD42062.1"/>
    <property type="molecule type" value="Genomic_DNA"/>
</dbReference>
<dbReference type="PANTHER" id="PTHR47466:SF1">
    <property type="entry name" value="METALLOPROTEASE MEP1 (AFU_ORTHOLOGUE AFUA_1G07730)-RELATED"/>
    <property type="match status" value="1"/>
</dbReference>
<dbReference type="Proteomes" id="UP000000844">
    <property type="component" value="Chromosome"/>
</dbReference>
<dbReference type="AlphaFoldDB" id="D3Q4N2"/>